<feature type="region of interest" description="Disordered" evidence="1">
    <location>
        <begin position="1"/>
        <end position="49"/>
    </location>
</feature>
<dbReference type="AlphaFoldDB" id="W9S963"/>
<evidence type="ECO:0000313" key="2">
    <source>
        <dbReference type="EMBL" id="EXC31831.1"/>
    </source>
</evidence>
<keyword evidence="3" id="KW-1185">Reference proteome</keyword>
<evidence type="ECO:0000313" key="3">
    <source>
        <dbReference type="Proteomes" id="UP000030645"/>
    </source>
</evidence>
<organism evidence="2 3">
    <name type="scientific">Morus notabilis</name>
    <dbReference type="NCBI Taxonomy" id="981085"/>
    <lineage>
        <taxon>Eukaryota</taxon>
        <taxon>Viridiplantae</taxon>
        <taxon>Streptophyta</taxon>
        <taxon>Embryophyta</taxon>
        <taxon>Tracheophyta</taxon>
        <taxon>Spermatophyta</taxon>
        <taxon>Magnoliopsida</taxon>
        <taxon>eudicotyledons</taxon>
        <taxon>Gunneridae</taxon>
        <taxon>Pentapetalae</taxon>
        <taxon>rosids</taxon>
        <taxon>fabids</taxon>
        <taxon>Rosales</taxon>
        <taxon>Moraceae</taxon>
        <taxon>Moreae</taxon>
        <taxon>Morus</taxon>
    </lineage>
</organism>
<name>W9S963_9ROSA</name>
<evidence type="ECO:0000256" key="1">
    <source>
        <dbReference type="SAM" id="MobiDB-lite"/>
    </source>
</evidence>
<protein>
    <submittedName>
        <fullName evidence="2">Uncharacterized protein</fullName>
    </submittedName>
</protein>
<gene>
    <name evidence="2" type="ORF">L484_020659</name>
</gene>
<dbReference type="Proteomes" id="UP000030645">
    <property type="component" value="Unassembled WGS sequence"/>
</dbReference>
<proteinExistence type="predicted"/>
<accession>W9S963</accession>
<reference evidence="3" key="1">
    <citation type="submission" date="2013-01" db="EMBL/GenBank/DDBJ databases">
        <title>Draft Genome Sequence of a Mulberry Tree, Morus notabilis C.K. Schneid.</title>
        <authorList>
            <person name="He N."/>
            <person name="Zhao S."/>
        </authorList>
    </citation>
    <scope>NUCLEOTIDE SEQUENCE</scope>
</reference>
<sequence length="103" mass="11486">MVLFPIPSLPDPVAVHPSRRRPPAPPSKPKPSQAWRKGGASSSSSSSWAGLIRWREPDLVGEEMEKGGWAYLDYTDLGFTEEEKNQNFAMFKDLGLLRSIENS</sequence>
<dbReference type="EMBL" id="KE346271">
    <property type="protein sequence ID" value="EXC31831.1"/>
    <property type="molecule type" value="Genomic_DNA"/>
</dbReference>